<feature type="transmembrane region" description="Helical" evidence="1">
    <location>
        <begin position="29"/>
        <end position="45"/>
    </location>
</feature>
<feature type="transmembrane region" description="Helical" evidence="1">
    <location>
        <begin position="101"/>
        <end position="117"/>
    </location>
</feature>
<name>A0ABV3TZY7_9GAMM</name>
<evidence type="ECO:0000313" key="2">
    <source>
        <dbReference type="EMBL" id="MEX1666785.1"/>
    </source>
</evidence>
<sequence>MDKPILHSKLIIRRRVEVAKFRPERLKQPMIIGLIVILLTIMISRETGLSFSTLSEDAGMSDTKTWLTGALSTLGIILLAIAAGIMLFTAGFRKQLGISKRSSAGFWLSICTIVLMLDDAFQLHETLAGELFGMSDWIIQMAIGLMIILVLCLFRSAIQSSFIFALPAISFWAGSVLFDLVSAEFSWSSVLMEDSFKLLGICCWLQFSIDIGNRSLRDIIDTTSSRQRDTTRKPL</sequence>
<keyword evidence="3" id="KW-1185">Reference proteome</keyword>
<keyword evidence="1" id="KW-1133">Transmembrane helix</keyword>
<keyword evidence="1" id="KW-0812">Transmembrane</keyword>
<accession>A0ABV3TZY7</accession>
<dbReference type="Proteomes" id="UP001557484">
    <property type="component" value="Unassembled WGS sequence"/>
</dbReference>
<evidence type="ECO:0000313" key="3">
    <source>
        <dbReference type="Proteomes" id="UP001557484"/>
    </source>
</evidence>
<gene>
    <name evidence="2" type="ORF">AB4875_14915</name>
</gene>
<feature type="transmembrane region" description="Helical" evidence="1">
    <location>
        <begin position="65"/>
        <end position="89"/>
    </location>
</feature>
<evidence type="ECO:0000256" key="1">
    <source>
        <dbReference type="SAM" id="Phobius"/>
    </source>
</evidence>
<comment type="caution">
    <text evidence="2">The sequence shown here is derived from an EMBL/GenBank/DDBJ whole genome shotgun (WGS) entry which is preliminary data.</text>
</comment>
<keyword evidence="1" id="KW-0472">Membrane</keyword>
<feature type="transmembrane region" description="Helical" evidence="1">
    <location>
        <begin position="161"/>
        <end position="178"/>
    </location>
</feature>
<dbReference type="EMBL" id="JBFRYB010000001">
    <property type="protein sequence ID" value="MEX1666785.1"/>
    <property type="molecule type" value="Genomic_DNA"/>
</dbReference>
<reference evidence="2 3" key="1">
    <citation type="journal article" date="2011" name="Int. J. Syst. Evol. Microbiol.">
        <title>Zhongshania antarctica gen. nov., sp. nov. and Zhongshania guokunii sp. nov., gammaproteobacteria respectively isolated from coastal attached (fast) ice and surface seawater of the Antarctic.</title>
        <authorList>
            <person name="Li H.J."/>
            <person name="Zhang X.Y."/>
            <person name="Chen C.X."/>
            <person name="Zhang Y.J."/>
            <person name="Gao Z.M."/>
            <person name="Yu Y."/>
            <person name="Chen X.L."/>
            <person name="Chen B."/>
            <person name="Zhang Y.Z."/>
        </authorList>
    </citation>
    <scope>NUCLEOTIDE SEQUENCE [LARGE SCALE GENOMIC DNA]</scope>
    <source>
        <strain evidence="2 3">R06B22</strain>
    </source>
</reference>
<proteinExistence type="predicted"/>
<feature type="transmembrane region" description="Helical" evidence="1">
    <location>
        <begin position="137"/>
        <end position="154"/>
    </location>
</feature>
<protein>
    <submittedName>
        <fullName evidence="2">Uncharacterized protein</fullName>
    </submittedName>
</protein>
<organism evidence="2 3">
    <name type="scientific">Zhongshania arctica</name>
    <dbReference type="NCBI Taxonomy" id="3238302"/>
    <lineage>
        <taxon>Bacteria</taxon>
        <taxon>Pseudomonadati</taxon>
        <taxon>Pseudomonadota</taxon>
        <taxon>Gammaproteobacteria</taxon>
        <taxon>Cellvibrionales</taxon>
        <taxon>Spongiibacteraceae</taxon>
        <taxon>Zhongshania</taxon>
    </lineage>
</organism>
<dbReference type="RefSeq" id="WP_368376855.1">
    <property type="nucleotide sequence ID" value="NZ_JBFRYB010000001.1"/>
</dbReference>